<evidence type="ECO:0000313" key="1">
    <source>
        <dbReference type="EMBL" id="KAK9683504.1"/>
    </source>
</evidence>
<dbReference type="Proteomes" id="UP001443914">
    <property type="component" value="Unassembled WGS sequence"/>
</dbReference>
<keyword evidence="2" id="KW-1185">Reference proteome</keyword>
<gene>
    <name evidence="1" type="ORF">RND81_10G146000</name>
</gene>
<accession>A0AAW1I4N6</accession>
<reference evidence="1" key="1">
    <citation type="submission" date="2024-03" db="EMBL/GenBank/DDBJ databases">
        <title>WGS assembly of Saponaria officinalis var. Norfolk2.</title>
        <authorList>
            <person name="Jenkins J."/>
            <person name="Shu S."/>
            <person name="Grimwood J."/>
            <person name="Barry K."/>
            <person name="Goodstein D."/>
            <person name="Schmutz J."/>
            <person name="Leebens-Mack J."/>
            <person name="Osbourn A."/>
        </authorList>
    </citation>
    <scope>NUCLEOTIDE SEQUENCE [LARGE SCALE GENOMIC DNA]</scope>
    <source>
        <strain evidence="1">JIC</strain>
    </source>
</reference>
<name>A0AAW1I4N6_SAPOF</name>
<dbReference type="PANTHER" id="PTHR31439">
    <property type="entry name" value="EXPRESSED PROTEIN"/>
    <property type="match status" value="1"/>
</dbReference>
<dbReference type="AlphaFoldDB" id="A0AAW1I4N6"/>
<proteinExistence type="predicted"/>
<sequence length="502" mass="57043">MSNINAFCKNIDIWTWIQNLPPLHQWKNNTISTCICSSNSSISSPNLSLSITRNVPTQSVTLSIFASFNLPLTLWTSKPLHPSPTSQNFLDEESTTYQLISNLIQDVLKYSSTKHHHYPTKLPTINPTTLLKDFLNFSFLTLAFLVCIYEAPNDLRSNCLITLKDQLMTLQSRVTSKHLMRYLGSNIEEQWMRCLSLAVTNWKMELKGMNLILKGRCPLFTYSFSTKGLWKVQVYCPIITMEVENSSHSNVDEHLAFSLNYHQLEGVIQLNPIVTIREKWIDVNVNVDNLRLDVVRLVNETLLNERGAGASEKHFPSSISVQLTPSCQTNIIGVTVTKSSNNPETGIEIEKSLEFSFDPPKSVGIQMTAGETSSTTFKPWKFEQTAVGNTARLNWSLYDSNGGREVFSSKPSPIKLIQPKAWFRHRYSNVDRPFTRHGGVVFARDEYGQSVCWRVDKGAVGKKLVWEICGCVGLTYWPNKFRTFYNETRKAEFSETLELVLG</sequence>
<evidence type="ECO:0000313" key="2">
    <source>
        <dbReference type="Proteomes" id="UP001443914"/>
    </source>
</evidence>
<protein>
    <submittedName>
        <fullName evidence="1">Uncharacterized protein</fullName>
    </submittedName>
</protein>
<dbReference type="EMBL" id="JBDFQZ010000010">
    <property type="protein sequence ID" value="KAK9683504.1"/>
    <property type="molecule type" value="Genomic_DNA"/>
</dbReference>
<dbReference type="PANTHER" id="PTHR31439:SF4">
    <property type="entry name" value="NEURONAL PAS DOMAIN PROTEIN"/>
    <property type="match status" value="1"/>
</dbReference>
<comment type="caution">
    <text evidence="1">The sequence shown here is derived from an EMBL/GenBank/DDBJ whole genome shotgun (WGS) entry which is preliminary data.</text>
</comment>
<organism evidence="1 2">
    <name type="scientific">Saponaria officinalis</name>
    <name type="common">Common soapwort</name>
    <name type="synonym">Lychnis saponaria</name>
    <dbReference type="NCBI Taxonomy" id="3572"/>
    <lineage>
        <taxon>Eukaryota</taxon>
        <taxon>Viridiplantae</taxon>
        <taxon>Streptophyta</taxon>
        <taxon>Embryophyta</taxon>
        <taxon>Tracheophyta</taxon>
        <taxon>Spermatophyta</taxon>
        <taxon>Magnoliopsida</taxon>
        <taxon>eudicotyledons</taxon>
        <taxon>Gunneridae</taxon>
        <taxon>Pentapetalae</taxon>
        <taxon>Caryophyllales</taxon>
        <taxon>Caryophyllaceae</taxon>
        <taxon>Caryophylleae</taxon>
        <taxon>Saponaria</taxon>
    </lineage>
</organism>